<keyword evidence="4" id="KW-1185">Reference proteome</keyword>
<protein>
    <submittedName>
        <fullName evidence="3">Protein YML002W</fullName>
    </submittedName>
</protein>
<comment type="similarity">
    <text evidence="1">Belongs to the UPF0507 family.</text>
</comment>
<evidence type="ECO:0000313" key="4">
    <source>
        <dbReference type="Proteomes" id="UP000422736"/>
    </source>
</evidence>
<dbReference type="PANTHER" id="PTHR24170">
    <property type="entry name" value="ANKYRIN REPEAT DOMAIN-CONTAINING PROTEIN 27"/>
    <property type="match status" value="1"/>
</dbReference>
<evidence type="ECO:0000256" key="1">
    <source>
        <dbReference type="ARBA" id="ARBA00007428"/>
    </source>
</evidence>
<organism evidence="3 4">
    <name type="scientific">Kluyveromyces marxianus</name>
    <name type="common">Yeast</name>
    <name type="synonym">Candida kefyr</name>
    <dbReference type="NCBI Taxonomy" id="4911"/>
    <lineage>
        <taxon>Eukaryota</taxon>
        <taxon>Fungi</taxon>
        <taxon>Dikarya</taxon>
        <taxon>Ascomycota</taxon>
        <taxon>Saccharomycotina</taxon>
        <taxon>Saccharomycetes</taxon>
        <taxon>Saccharomycetales</taxon>
        <taxon>Saccharomycetaceae</taxon>
        <taxon>Kluyveromyces</taxon>
    </lineage>
</organism>
<dbReference type="Gene3D" id="1.20.1050.80">
    <property type="entry name" value="VPS9 domain"/>
    <property type="match status" value="1"/>
</dbReference>
<sequence length="1069" mass="123508">MPYHLPVLLNPLLNAVFNCPSPKVSSLKQVFSQLEKEKFFILVPNSQCLLEFQDLDSGLELAELCYHYDFVASHIVVIGKDTNTSSAGQKSFYNKEFKTLNGKKIVIRYQNSSVVTSDGFSDRKRVDIEEINVIPTFNDYLSGSRYTPVVYINKPLCGDLVAKEDYQVFSKVSGNKYAVPPVAPLSFDVAQKQVLQFEQRIQSLPDVAERLALTFHLTKAKIKKANDIESIKNEWKSAQDSIHQIVSFDKRLNKTENLDSVIYDYTELKLFTDIQQQLSEITHHNELEHKFDFSALKSISLNQVSTMFYQKQMKSFSLKNVIKLEQSVHSALECFKTIDLKNNHAGKLDVLSSTMKILGTEIDGRAIDADTLLSLVVLLICRSQVSGLMRTLAYLNNFAFNETAIKFGIQGYVLSTFEAALSYFHDDTVKSLLAKCLENRYIWDHIQNDKTIRHERLKSNLYLRTDNGESLLSLCIQAHANETLEYLLTNFENEYPLEDIIEDRDFTSSTLLIQALQAQNSVAVEIISTIVLNSCTQSEIEEFLNSPNLHNRTAAHYIMQEVSLVETVGEYLNWEHTDINGHSPLFAVFRSYDTPNYEEMVTKILDEVIKWYKLKGKPLNFRHHEDPKGNTLLHVMKSGIHLLLKLPGINVNKPDLKGLTPLMTYAKYNRLDNIETIMRDSRLLWDSIQQPLFMTCIDFTKSPQVTDKILEVKYEKSDVIIHSLRFEDGKWKIWITFNGTANKYSLALIRQYLRYFKIKYPWSFQPIEALTEELKNLGMLGVPSILRLQSYHTLRKLSLVFTYMNTRGELWLDKEEKELKSLLDVPTPRLTETERFVKLEPEEINGIQGFLKYNVTEFVKLKSCLTFLKKLSIVQFVKSRDVKNSQKMLFSLGNQFTDTEIADCFSDFHLNGNFDLSYHEFIRNLGFLEDAVSSLLNHIEALLAKVNLWWKHYGEFMELKKEWNKNFPKDVTPPSTSSMSFIDTYIEGKRSRFKSKLSNQMKMSSLNLKKLGGEIKGTNENLAVEINLFIEYKDQFYEKHLIRSVVDRKIREYKQIIQQLTETTIGHHV</sequence>
<dbReference type="SUPFAM" id="SSF48403">
    <property type="entry name" value="Ankyrin repeat"/>
    <property type="match status" value="1"/>
</dbReference>
<name>A0ABX6F176_KLUMA</name>
<gene>
    <name evidence="3" type="ORF">FIM1_4818</name>
</gene>
<dbReference type="InterPro" id="IPR036770">
    <property type="entry name" value="Ankyrin_rpt-contain_sf"/>
</dbReference>
<dbReference type="SUPFAM" id="SSF109993">
    <property type="entry name" value="VPS9 domain"/>
    <property type="match status" value="1"/>
</dbReference>
<dbReference type="PANTHER" id="PTHR24170:SF1">
    <property type="entry name" value="DOMAIN PROTEIN, PUTATIVE (AFU_ORTHOLOGUE AFUA_1G09870)-RELATED"/>
    <property type="match status" value="1"/>
</dbReference>
<dbReference type="InterPro" id="IPR003123">
    <property type="entry name" value="VPS9"/>
</dbReference>
<feature type="domain" description="VPS9" evidence="2">
    <location>
        <begin position="281"/>
        <end position="433"/>
    </location>
</feature>
<dbReference type="InterPro" id="IPR037191">
    <property type="entry name" value="VPS9_dom_sf"/>
</dbReference>
<reference evidence="3 4" key="1">
    <citation type="submission" date="2016-03" db="EMBL/GenBank/DDBJ databases">
        <title>How can Kluyveromyces marxianus grow so fast - potential evolutionary course in Saccharomyces Complex revealed by comparative genomics.</title>
        <authorList>
            <person name="Mo W."/>
            <person name="Lu W."/>
            <person name="Yang X."/>
            <person name="Qi J."/>
            <person name="Lv H."/>
        </authorList>
    </citation>
    <scope>NUCLEOTIDE SEQUENCE [LARGE SCALE GENOMIC DNA]</scope>
    <source>
        <strain evidence="3 4">FIM1</strain>
    </source>
</reference>
<dbReference type="InterPro" id="IPR051248">
    <property type="entry name" value="UPF0507/Ank_repeat_27"/>
</dbReference>
<evidence type="ECO:0000259" key="2">
    <source>
        <dbReference type="PROSITE" id="PS51205"/>
    </source>
</evidence>
<accession>A0ABX6F176</accession>
<proteinExistence type="inferred from homology"/>
<dbReference type="Pfam" id="PF02204">
    <property type="entry name" value="VPS9"/>
    <property type="match status" value="1"/>
</dbReference>
<evidence type="ECO:0000313" key="3">
    <source>
        <dbReference type="EMBL" id="QGN17611.1"/>
    </source>
</evidence>
<reference evidence="3 4" key="2">
    <citation type="submission" date="2019-11" db="EMBL/GenBank/DDBJ databases">
        <authorList>
            <person name="Lu H."/>
        </authorList>
    </citation>
    <scope>NUCLEOTIDE SEQUENCE [LARGE SCALE GENOMIC DNA]</scope>
    <source>
        <strain evidence="3 4">FIM1</strain>
    </source>
</reference>
<dbReference type="EMBL" id="CP015060">
    <property type="protein sequence ID" value="QGN17611.1"/>
    <property type="molecule type" value="Genomic_DNA"/>
</dbReference>
<dbReference type="Proteomes" id="UP000422736">
    <property type="component" value="Chromosome 8"/>
</dbReference>
<dbReference type="PROSITE" id="PS51205">
    <property type="entry name" value="VPS9"/>
    <property type="match status" value="1"/>
</dbReference>
<dbReference type="Gene3D" id="1.25.40.20">
    <property type="entry name" value="Ankyrin repeat-containing domain"/>
    <property type="match status" value="1"/>
</dbReference>